<protein>
    <recommendedName>
        <fullName evidence="5">Chromosomal replication initiator DnaA C-terminal domain-containing protein</fullName>
    </recommendedName>
</protein>
<evidence type="ECO:0000313" key="4">
    <source>
        <dbReference type="Proteomes" id="UP000182278"/>
    </source>
</evidence>
<dbReference type="SMART" id="SM00760">
    <property type="entry name" value="Bac_DnaA_C"/>
    <property type="match status" value="1"/>
</dbReference>
<dbReference type="InterPro" id="IPR010921">
    <property type="entry name" value="Trp_repressor/repl_initiator"/>
</dbReference>
<dbReference type="Pfam" id="PF01797">
    <property type="entry name" value="Y1_Tnp"/>
    <property type="match status" value="1"/>
</dbReference>
<proteinExistence type="predicted"/>
<dbReference type="InterPro" id="IPR036515">
    <property type="entry name" value="Transposase_17_sf"/>
</dbReference>
<sequence>MTRPLRIEFGGAFYHITARGNEKKPIFLDDCDRTKFKEIIQKVLKRTGAIVHCYGLMDNHYHLLPETPRGNISKAMHDLNTSYTVYFNKRHKRVGHLFQGRFKGILIEKDAYLLELSRYIHLNPVRAGLVKRPEDYKWSSYRGYIGLDEGEPWVQRDWTLSQFGSTEKESMEAYKKFVQAGIALQEKSPMKDVYAQTILGTEKFVEKIKTLIKDNSGDRDLPSIRMLSPAKEISWNNIIRVVSRFYNISAEKVRAGKSRPNIYRQIGVYLARKYTDRRTREIGEYFGGVSDSAVTMMCSRLEKKRERNSEFAEKISNIEKELLDVEV</sequence>
<dbReference type="InterPro" id="IPR013159">
    <property type="entry name" value="DnaA_C"/>
</dbReference>
<dbReference type="Pfam" id="PF08299">
    <property type="entry name" value="Bac_DnaA_C"/>
    <property type="match status" value="1"/>
</dbReference>
<dbReference type="PANTHER" id="PTHR34322:SF2">
    <property type="entry name" value="TRANSPOSASE IS200-LIKE DOMAIN-CONTAINING PROTEIN"/>
    <property type="match status" value="1"/>
</dbReference>
<dbReference type="GO" id="GO:0006275">
    <property type="term" value="P:regulation of DNA replication"/>
    <property type="evidence" value="ECO:0007669"/>
    <property type="project" value="InterPro"/>
</dbReference>
<comment type="caution">
    <text evidence="3">The sequence shown here is derived from an EMBL/GenBank/DDBJ whole genome shotgun (WGS) entry which is preliminary data.</text>
</comment>
<gene>
    <name evidence="3" type="ORF">AUJ66_02200</name>
</gene>
<dbReference type="Gene3D" id="1.10.1750.10">
    <property type="match status" value="1"/>
</dbReference>
<dbReference type="GO" id="GO:0005524">
    <property type="term" value="F:ATP binding"/>
    <property type="evidence" value="ECO:0007669"/>
    <property type="project" value="InterPro"/>
</dbReference>
<dbReference type="GO" id="GO:0004803">
    <property type="term" value="F:transposase activity"/>
    <property type="evidence" value="ECO:0007669"/>
    <property type="project" value="InterPro"/>
</dbReference>
<name>A0A1J4SGN4_9BACT</name>
<dbReference type="STRING" id="1817893.AUJ66_02200"/>
<dbReference type="Gene3D" id="3.30.70.1290">
    <property type="entry name" value="Transposase IS200-like"/>
    <property type="match status" value="1"/>
</dbReference>
<organism evidence="3 4">
    <name type="scientific">Candidatus Desantisbacteria bacterium CG1_02_38_46</name>
    <dbReference type="NCBI Taxonomy" id="1817893"/>
    <lineage>
        <taxon>Bacteria</taxon>
        <taxon>Candidatus Desantisiibacteriota</taxon>
    </lineage>
</organism>
<dbReference type="SUPFAM" id="SSF48295">
    <property type="entry name" value="TrpR-like"/>
    <property type="match status" value="1"/>
</dbReference>
<dbReference type="SMART" id="SM01321">
    <property type="entry name" value="Y1_Tnp"/>
    <property type="match status" value="1"/>
</dbReference>
<dbReference type="GO" id="GO:0006270">
    <property type="term" value="P:DNA replication initiation"/>
    <property type="evidence" value="ECO:0007669"/>
    <property type="project" value="InterPro"/>
</dbReference>
<dbReference type="AlphaFoldDB" id="A0A1J4SGN4"/>
<accession>A0A1J4SGN4</accession>
<evidence type="ECO:0000259" key="2">
    <source>
        <dbReference type="SMART" id="SM01321"/>
    </source>
</evidence>
<evidence type="ECO:0000313" key="3">
    <source>
        <dbReference type="EMBL" id="OIN97788.1"/>
    </source>
</evidence>
<feature type="domain" description="Transposase IS200-like" evidence="2">
    <location>
        <begin position="9"/>
        <end position="123"/>
    </location>
</feature>
<feature type="domain" description="Chromosomal replication initiator DnaA C-terminal" evidence="1">
    <location>
        <begin position="234"/>
        <end position="301"/>
    </location>
</feature>
<dbReference type="PANTHER" id="PTHR34322">
    <property type="entry name" value="TRANSPOSASE, Y1_TNP DOMAIN-CONTAINING"/>
    <property type="match status" value="1"/>
</dbReference>
<dbReference type="GO" id="GO:0043565">
    <property type="term" value="F:sequence-specific DNA binding"/>
    <property type="evidence" value="ECO:0007669"/>
    <property type="project" value="InterPro"/>
</dbReference>
<evidence type="ECO:0000259" key="1">
    <source>
        <dbReference type="SMART" id="SM00760"/>
    </source>
</evidence>
<dbReference type="CDD" id="cd06571">
    <property type="entry name" value="Bac_DnaA_C"/>
    <property type="match status" value="1"/>
</dbReference>
<dbReference type="GO" id="GO:0006313">
    <property type="term" value="P:DNA transposition"/>
    <property type="evidence" value="ECO:0007669"/>
    <property type="project" value="InterPro"/>
</dbReference>
<evidence type="ECO:0008006" key="5">
    <source>
        <dbReference type="Google" id="ProtNLM"/>
    </source>
</evidence>
<dbReference type="EMBL" id="MNUO01000034">
    <property type="protein sequence ID" value="OIN97788.1"/>
    <property type="molecule type" value="Genomic_DNA"/>
</dbReference>
<dbReference type="Proteomes" id="UP000182278">
    <property type="component" value="Unassembled WGS sequence"/>
</dbReference>
<dbReference type="SUPFAM" id="SSF143422">
    <property type="entry name" value="Transposase IS200-like"/>
    <property type="match status" value="1"/>
</dbReference>
<dbReference type="InterPro" id="IPR002686">
    <property type="entry name" value="Transposase_17"/>
</dbReference>
<reference evidence="3 4" key="1">
    <citation type="journal article" date="2016" name="Environ. Microbiol.">
        <title>Genomic resolution of a cold subsurface aquifer community provides metabolic insights for novel microbes adapted to high CO concentrations.</title>
        <authorList>
            <person name="Probst A.J."/>
            <person name="Castelle C.J."/>
            <person name="Singh A."/>
            <person name="Brown C.T."/>
            <person name="Anantharaman K."/>
            <person name="Sharon I."/>
            <person name="Hug L.A."/>
            <person name="Burstein D."/>
            <person name="Emerson J.B."/>
            <person name="Thomas B.C."/>
            <person name="Banfield J.F."/>
        </authorList>
    </citation>
    <scope>NUCLEOTIDE SEQUENCE [LARGE SCALE GENOMIC DNA]</scope>
    <source>
        <strain evidence="3">CG1_02_38_46</strain>
    </source>
</reference>